<dbReference type="Pfam" id="PF06041">
    <property type="entry name" value="DUF924"/>
    <property type="match status" value="1"/>
</dbReference>
<dbReference type="EMBL" id="CALNXJ010000033">
    <property type="protein sequence ID" value="CAH3139429.1"/>
    <property type="molecule type" value="Genomic_DNA"/>
</dbReference>
<name>A0AAU9X7R8_9CNID</name>
<evidence type="ECO:0000313" key="1">
    <source>
        <dbReference type="EMBL" id="CAH3139429.1"/>
    </source>
</evidence>
<sequence length="237" mass="27500">MAAIFVTSAVFTKTFSPVRLKTWTKRGTVVRVITRSLCSGNDSDHWKNVLDYWFSPGAEKKWFHGGAQVDEEIRQKFSSLVGKAVQGELKEWETEPKPSLALIILTDQFTRSIFRNSAKAFSGDTRAREIARKFIDGKTHNHLEFHFAERGFIYLPFEHSESKEDQELSVSLMSKLAEDFKGTQHEEMAKGYIEFATRHKEVIDKFGRYPQRNRSLGRENTPAEEEFLNNIPDRYKW</sequence>
<organism evidence="1 2">
    <name type="scientific">Pocillopora meandrina</name>
    <dbReference type="NCBI Taxonomy" id="46732"/>
    <lineage>
        <taxon>Eukaryota</taxon>
        <taxon>Metazoa</taxon>
        <taxon>Cnidaria</taxon>
        <taxon>Anthozoa</taxon>
        <taxon>Hexacorallia</taxon>
        <taxon>Scleractinia</taxon>
        <taxon>Astrocoeniina</taxon>
        <taxon>Pocilloporidae</taxon>
        <taxon>Pocillopora</taxon>
    </lineage>
</organism>
<evidence type="ECO:0000313" key="2">
    <source>
        <dbReference type="Proteomes" id="UP001159428"/>
    </source>
</evidence>
<gene>
    <name evidence="1" type="ORF">PMEA_00018791</name>
</gene>
<dbReference type="AlphaFoldDB" id="A0AAU9X7R8"/>
<dbReference type="PANTHER" id="PTHR23004:SF7">
    <property type="entry name" value="DUF924-DOMAIN-CONTAINING PROTEIN"/>
    <property type="match status" value="1"/>
</dbReference>
<dbReference type="Gene3D" id="1.20.58.320">
    <property type="entry name" value="TPR-like"/>
    <property type="match status" value="1"/>
</dbReference>
<evidence type="ECO:0008006" key="3">
    <source>
        <dbReference type="Google" id="ProtNLM"/>
    </source>
</evidence>
<dbReference type="InterPro" id="IPR011990">
    <property type="entry name" value="TPR-like_helical_dom_sf"/>
</dbReference>
<protein>
    <recommendedName>
        <fullName evidence="3">DUF924-domain-containing protein</fullName>
    </recommendedName>
</protein>
<dbReference type="Gene3D" id="1.25.40.10">
    <property type="entry name" value="Tetratricopeptide repeat domain"/>
    <property type="match status" value="1"/>
</dbReference>
<dbReference type="Proteomes" id="UP001159428">
    <property type="component" value="Unassembled WGS sequence"/>
</dbReference>
<dbReference type="InterPro" id="IPR010323">
    <property type="entry name" value="DUF924"/>
</dbReference>
<reference evidence="1 2" key="1">
    <citation type="submission" date="2022-05" db="EMBL/GenBank/DDBJ databases">
        <authorList>
            <consortium name="Genoscope - CEA"/>
            <person name="William W."/>
        </authorList>
    </citation>
    <scope>NUCLEOTIDE SEQUENCE [LARGE SCALE GENOMIC DNA]</scope>
</reference>
<comment type="caution">
    <text evidence="1">The sequence shown here is derived from an EMBL/GenBank/DDBJ whole genome shotgun (WGS) entry which is preliminary data.</text>
</comment>
<accession>A0AAU9X7R8</accession>
<dbReference type="PANTHER" id="PTHR23004">
    <property type="entry name" value="DOUBLECORTIN DOMAIN CONTAINING 2"/>
    <property type="match status" value="1"/>
</dbReference>
<dbReference type="SUPFAM" id="SSF48452">
    <property type="entry name" value="TPR-like"/>
    <property type="match status" value="1"/>
</dbReference>
<proteinExistence type="predicted"/>
<keyword evidence="2" id="KW-1185">Reference proteome</keyword>